<comment type="subcellular location">
    <subcellularLocation>
        <location evidence="1">Cell envelope</location>
    </subcellularLocation>
    <subcellularLocation>
        <location evidence="2">Cell outer membrane</location>
    </subcellularLocation>
    <subcellularLocation>
        <location evidence="3">Secreted</location>
    </subcellularLocation>
</comment>
<dbReference type="InterPro" id="IPR002105">
    <property type="entry name" value="Dockerin_1_rpt"/>
</dbReference>
<dbReference type="GO" id="GO:0005576">
    <property type="term" value="C:extracellular region"/>
    <property type="evidence" value="ECO:0007669"/>
    <property type="project" value="UniProtKB-SubCell"/>
</dbReference>
<gene>
    <name evidence="10" type="ORF">Poly51_46350</name>
</gene>
<dbReference type="Pfam" id="PF00404">
    <property type="entry name" value="Dockerin_1"/>
    <property type="match status" value="1"/>
</dbReference>
<dbReference type="InterPro" id="IPR012334">
    <property type="entry name" value="Pectin_lyas_fold"/>
</dbReference>
<evidence type="ECO:0000256" key="8">
    <source>
        <dbReference type="SAM" id="MobiDB-lite"/>
    </source>
</evidence>
<dbReference type="InterPro" id="IPR045474">
    <property type="entry name" value="GEVED"/>
</dbReference>
<feature type="region of interest" description="Disordered" evidence="8">
    <location>
        <begin position="558"/>
        <end position="577"/>
    </location>
</feature>
<dbReference type="SUPFAM" id="SSF51126">
    <property type="entry name" value="Pectin lyase-like"/>
    <property type="match status" value="3"/>
</dbReference>
<dbReference type="InterPro" id="IPR059226">
    <property type="entry name" value="Choice_anch_Q_dom"/>
</dbReference>
<feature type="compositionally biased region" description="Basic residues" evidence="8">
    <location>
        <begin position="7"/>
        <end position="24"/>
    </location>
</feature>
<dbReference type="InterPro" id="IPR011050">
    <property type="entry name" value="Pectin_lyase_fold/virulence"/>
</dbReference>
<dbReference type="GO" id="GO:0004553">
    <property type="term" value="F:hydrolase activity, hydrolyzing O-glycosyl compounds"/>
    <property type="evidence" value="ECO:0007669"/>
    <property type="project" value="InterPro"/>
</dbReference>
<evidence type="ECO:0000256" key="2">
    <source>
        <dbReference type="ARBA" id="ARBA00004442"/>
    </source>
</evidence>
<protein>
    <recommendedName>
        <fullName evidence="9">GEVED domain-containing protein</fullName>
    </recommendedName>
</protein>
<dbReference type="GO" id="GO:0000272">
    <property type="term" value="P:polysaccharide catabolic process"/>
    <property type="evidence" value="ECO:0007669"/>
    <property type="project" value="InterPro"/>
</dbReference>
<dbReference type="PANTHER" id="PTHR11319:SF35">
    <property type="entry name" value="OUTER MEMBRANE PROTEIN PMPC-RELATED"/>
    <property type="match status" value="1"/>
</dbReference>
<name>A0A5C6EG30_9BACT</name>
<dbReference type="EMBL" id="SJPW01000006">
    <property type="protein sequence ID" value="TWU48733.1"/>
    <property type="molecule type" value="Genomic_DNA"/>
</dbReference>
<dbReference type="InterPro" id="IPR003368">
    <property type="entry name" value="POMP_repeat"/>
</dbReference>
<sequence>MSILRFLSHRSSTRRASKRRVHQTGLQRRRSILETLEDRRVLASFAVITSADTGNGSLREAIASANASLGPDVITFAPSVTGTITLGAINGPLSITDSVSIAGPGSGALTIRANTNATNEFRIFDVQPGSGDVSIAGLTLSGGRVTGQAGGAIRYQSVGTLTVQDSVLSGNVANNGGAIYGEYDGTIAVINSTFENNEAKYGGGGAIHAIETDITVQDSTFNNNRSYGSGGAISSFSLGSISITNSQLTNNQVTEAGFNGGAIDSGDGAVTIANSVISGNTVAGGDGGGLYSINGAVTITSSTFDGNIANYNGGAILNDVGPLTITDSMITNNRAQYGDGGGISNFVGNLTLTRSTVSANNSVTDGGGVSNVSGIVVVRDSTIDNNTSGGDGGGLATITGAVALINSTVSTNTANVRGGGIQTDNAPVRLVNSTLVENTSNISGGGIGTLNDGIFVGDNSASILIHNTIVAANTSPIGPDFVSPSTPVTNLEVRNSLIGNNKDTSLSASNGTSNGNYVGTPTALINPSLGPLSSNGGTTRTHNPGPSSLAVDHGSNALALDLGPDARPGGGDDTSLVGDQRGGLFARIANAGGGGSTVDIGAIERQARPILTVDSSADESDGNLAPGDRTLRELIELANASDGFDTIIIPASIGSTITLDPALGPLLISDTVSIIGPGADLVALVAADGESQRLVQITSTAGNVTVSGLRMSGGNAGLGGGGAIQSLSPGDLVVTNVELSDNAAAIGGAIQASAGTVSIASSLLANNTSTAGGGAVATSGTATLIAVVNSTFSANAAGTDGGAIFAGAGAVSIASSTITANSATAIGGAIAMGTSSTTLRITNSIVASNTAATSPEFSDPTTPATNRTVEFSLIGSSAGTTLVATTGSNDPDASGNFIGGTAGSELDPLLQPLALAGGRLRSHVPMTGSLAIDNGSTIRLPVDTYDVNGNGSRTETLPTDVRTAPRAVDAVDIGSVELAPLPSVTWSAIADISFGTPLDTTQLNAVSTAAGSFVYSPVAGTVLDAGDGQTLTATFTPNNPLAFRSVVATNSINVNTADPMINWNDPSTIVFGTALTETQLNAMSNVTGTFVYTPVIDTVLDAGDDQVLSVQFTPDDPNYNAVTSTVMIDVQKATATITWNDPDDILAGTPLSAAQLNATADLAGTFVYTPPLGTILATGLDQTLTAEFTPDDATNYGVTTATVMINVIQANSDDYGDAPSDYPVTLSDDGARHAVGSLRLGSTITQDTDGQPSANADADSDDGVVLIADPVASASAATTASFSVTASAAGKLDAWLDFGADGSWDAADQIADSIDLVAGTNVLSFTIPAGKQADVTFARFRLSSAGGLSPTGFANNGEVEDYLVEIFEGDATADIIVTPPSGSTIVESVGGEVIVRAGDIVLFRASASELASLQVSGGNDDDSIELNTIGLASGSTLVVEGGQGTNTLVVQTATLDLTDTASIAAEDFAVIDLSSPNAQTVTINTATVSALSPSDRSILVRGDGSLDRFVFADAAEWRLGAPELIDGEFMLVAVQQSSGEIVRSTMSTGWHNFIEPSDVNNSGGVTASDALVIINELGRRSFSTAPSGDLDDPASLDVFPGTYYDQNADGRATALDALRVINQLARIRNGGPGLEQIVGEQIAGIAIERRTTTVPDAVSAAEVPATEVPQRTATQSFTSPTVVAKTQPITIAEAATESSDWETQVDQTLAQWSPDWLQ</sequence>
<proteinExistence type="predicted"/>
<feature type="region of interest" description="Disordered" evidence="8">
    <location>
        <begin position="1"/>
        <end position="24"/>
    </location>
</feature>
<dbReference type="Proteomes" id="UP000318288">
    <property type="component" value="Unassembled WGS sequence"/>
</dbReference>
<keyword evidence="11" id="KW-1185">Reference proteome</keyword>
<dbReference type="Gene3D" id="2.160.20.10">
    <property type="entry name" value="Single-stranded right-handed beta-helix, Pectin lyase-like"/>
    <property type="match status" value="2"/>
</dbReference>
<dbReference type="OrthoDB" id="292920at2"/>
<organism evidence="10 11">
    <name type="scientific">Rubripirellula tenax</name>
    <dbReference type="NCBI Taxonomy" id="2528015"/>
    <lineage>
        <taxon>Bacteria</taxon>
        <taxon>Pseudomonadati</taxon>
        <taxon>Planctomycetota</taxon>
        <taxon>Planctomycetia</taxon>
        <taxon>Pirellulales</taxon>
        <taxon>Pirellulaceae</taxon>
        <taxon>Rubripirellula</taxon>
    </lineage>
</organism>
<reference evidence="10 11" key="1">
    <citation type="submission" date="2019-02" db="EMBL/GenBank/DDBJ databases">
        <title>Deep-cultivation of Planctomycetes and their phenomic and genomic characterization uncovers novel biology.</title>
        <authorList>
            <person name="Wiegand S."/>
            <person name="Jogler M."/>
            <person name="Boedeker C."/>
            <person name="Pinto D."/>
            <person name="Vollmers J."/>
            <person name="Rivas-Marin E."/>
            <person name="Kohn T."/>
            <person name="Peeters S.H."/>
            <person name="Heuer A."/>
            <person name="Rast P."/>
            <person name="Oberbeckmann S."/>
            <person name="Bunk B."/>
            <person name="Jeske O."/>
            <person name="Meyerdierks A."/>
            <person name="Storesund J.E."/>
            <person name="Kallscheuer N."/>
            <person name="Luecker S."/>
            <person name="Lage O.M."/>
            <person name="Pohl T."/>
            <person name="Merkel B.J."/>
            <person name="Hornburger P."/>
            <person name="Mueller R.-W."/>
            <person name="Bruemmer F."/>
            <person name="Labrenz M."/>
            <person name="Spormann A.M."/>
            <person name="Op Den Camp H."/>
            <person name="Overmann J."/>
            <person name="Amann R."/>
            <person name="Jetten M.S.M."/>
            <person name="Mascher T."/>
            <person name="Medema M.H."/>
            <person name="Devos D.P."/>
            <person name="Kaster A.-K."/>
            <person name="Ovreas L."/>
            <person name="Rohde M."/>
            <person name="Galperin M.Y."/>
            <person name="Jogler C."/>
        </authorList>
    </citation>
    <scope>NUCLEOTIDE SEQUENCE [LARGE SCALE GENOMIC DNA]</scope>
    <source>
        <strain evidence="10 11">Poly51</strain>
    </source>
</reference>
<dbReference type="Pfam" id="PF02415">
    <property type="entry name" value="Chlam_PMP"/>
    <property type="match status" value="3"/>
</dbReference>
<comment type="caution">
    <text evidence="10">The sequence shown here is derived from an EMBL/GenBank/DDBJ whole genome shotgun (WGS) entry which is preliminary data.</text>
</comment>
<dbReference type="Pfam" id="PF20009">
    <property type="entry name" value="GEVED"/>
    <property type="match status" value="1"/>
</dbReference>
<evidence type="ECO:0000259" key="9">
    <source>
        <dbReference type="Pfam" id="PF20009"/>
    </source>
</evidence>
<keyword evidence="7" id="KW-0998">Cell outer membrane</keyword>
<dbReference type="InterPro" id="IPR006626">
    <property type="entry name" value="PbH1"/>
</dbReference>
<evidence type="ECO:0000256" key="6">
    <source>
        <dbReference type="ARBA" id="ARBA00023136"/>
    </source>
</evidence>
<feature type="domain" description="GEVED" evidence="9">
    <location>
        <begin position="1292"/>
        <end position="1364"/>
    </location>
</feature>
<keyword evidence="6" id="KW-0472">Membrane</keyword>
<evidence type="ECO:0000313" key="11">
    <source>
        <dbReference type="Proteomes" id="UP000318288"/>
    </source>
</evidence>
<evidence type="ECO:0000313" key="10">
    <source>
        <dbReference type="EMBL" id="TWU48733.1"/>
    </source>
</evidence>
<evidence type="ECO:0000256" key="3">
    <source>
        <dbReference type="ARBA" id="ARBA00004613"/>
    </source>
</evidence>
<dbReference type="RefSeq" id="WP_146460257.1">
    <property type="nucleotide sequence ID" value="NZ_SJPW01000006.1"/>
</dbReference>
<evidence type="ECO:0000256" key="4">
    <source>
        <dbReference type="ARBA" id="ARBA00022525"/>
    </source>
</evidence>
<evidence type="ECO:0000256" key="1">
    <source>
        <dbReference type="ARBA" id="ARBA00004196"/>
    </source>
</evidence>
<feature type="compositionally biased region" description="Polar residues" evidence="8">
    <location>
        <begin position="500"/>
        <end position="546"/>
    </location>
</feature>
<keyword evidence="4" id="KW-0964">Secreted</keyword>
<dbReference type="NCBIfam" id="NF041518">
    <property type="entry name" value="choice_anch_Q"/>
    <property type="match status" value="2"/>
</dbReference>
<dbReference type="SMART" id="SM00710">
    <property type="entry name" value="PbH1"/>
    <property type="match status" value="12"/>
</dbReference>
<keyword evidence="5" id="KW-0732">Signal</keyword>
<evidence type="ECO:0000256" key="5">
    <source>
        <dbReference type="ARBA" id="ARBA00022729"/>
    </source>
</evidence>
<dbReference type="PANTHER" id="PTHR11319">
    <property type="entry name" value="G PROTEIN-COUPLED RECEPTOR-RELATED"/>
    <property type="match status" value="1"/>
</dbReference>
<accession>A0A5C6EG30</accession>
<dbReference type="GO" id="GO:0009279">
    <property type="term" value="C:cell outer membrane"/>
    <property type="evidence" value="ECO:0007669"/>
    <property type="project" value="UniProtKB-SubCell"/>
</dbReference>
<feature type="region of interest" description="Disordered" evidence="8">
    <location>
        <begin position="500"/>
        <end position="553"/>
    </location>
</feature>
<evidence type="ECO:0000256" key="7">
    <source>
        <dbReference type="ARBA" id="ARBA00023237"/>
    </source>
</evidence>